<feature type="region of interest" description="Disordered" evidence="1">
    <location>
        <begin position="48"/>
        <end position="70"/>
    </location>
</feature>
<reference evidence="2" key="2">
    <citation type="submission" date="2014-05" db="EMBL/GenBank/DDBJ databases">
        <title>The genome and life-stage specific transcriptomes of Globodera pallida elucidate key aspects of plant parasitism by a cyst nematode.</title>
        <authorList>
            <person name="Cotton J.A."/>
            <person name="Lilley C.J."/>
            <person name="Jones L.M."/>
            <person name="Kikuchi T."/>
            <person name="Reid A.J."/>
            <person name="Thorpe P."/>
            <person name="Tsai I.J."/>
            <person name="Beasley H."/>
            <person name="Blok V."/>
            <person name="Cock P.J.A."/>
            <person name="Van den Akker S.E."/>
            <person name="Holroyd N."/>
            <person name="Hunt M."/>
            <person name="Mantelin S."/>
            <person name="Naghra H."/>
            <person name="Pain A."/>
            <person name="Palomares-Rius J.E."/>
            <person name="Zarowiecki M."/>
            <person name="Berriman M."/>
            <person name="Jones J.T."/>
            <person name="Urwin P.E."/>
        </authorList>
    </citation>
    <scope>NUCLEOTIDE SEQUENCE [LARGE SCALE GENOMIC DNA]</scope>
    <source>
        <strain evidence="2">Lindley</strain>
    </source>
</reference>
<dbReference type="WBParaSite" id="GPLIN_001588500">
    <property type="protein sequence ID" value="GPLIN_001588500"/>
    <property type="gene ID" value="GPLIN_001588500"/>
</dbReference>
<evidence type="ECO:0000313" key="3">
    <source>
        <dbReference type="WBParaSite" id="GPLIN_001588500"/>
    </source>
</evidence>
<feature type="region of interest" description="Disordered" evidence="1">
    <location>
        <begin position="87"/>
        <end position="121"/>
    </location>
</feature>
<accession>A0A183CSM7</accession>
<name>A0A183CSM7_GLOPA</name>
<reference evidence="3" key="3">
    <citation type="submission" date="2016-06" db="UniProtKB">
        <authorList>
            <consortium name="WormBaseParasite"/>
        </authorList>
    </citation>
    <scope>IDENTIFICATION</scope>
</reference>
<proteinExistence type="predicted"/>
<reference evidence="2" key="1">
    <citation type="submission" date="2013-12" db="EMBL/GenBank/DDBJ databases">
        <authorList>
            <person name="Aslett M."/>
        </authorList>
    </citation>
    <scope>NUCLEOTIDE SEQUENCE [LARGE SCALE GENOMIC DNA]</scope>
    <source>
        <strain evidence="2">Lindley</strain>
    </source>
</reference>
<keyword evidence="2" id="KW-1185">Reference proteome</keyword>
<dbReference type="Proteomes" id="UP000050741">
    <property type="component" value="Unassembled WGS sequence"/>
</dbReference>
<dbReference type="AlphaFoldDB" id="A0A183CSM7"/>
<evidence type="ECO:0000256" key="1">
    <source>
        <dbReference type="SAM" id="MobiDB-lite"/>
    </source>
</evidence>
<sequence length="182" mass="19651">FYVIINFIVESLEINQKYRHHSNEVGLKHPKVPFSSVAENAYKLALAQSRGQQPPQGRHKGRIRQRQQYSPTTKALINAPSLPPPIASVVFDRGGGGQWQFPNHDHHHNPLEGNKGNGDAERVEEHSVVHLISRPTQLYYYGGGGGGGGGGGRAGMENAMRSGHGDGGVGAEQQFASASIQV</sequence>
<protein>
    <submittedName>
        <fullName evidence="3">DUF4408 domain-containing protein</fullName>
    </submittedName>
</protein>
<organism evidence="2 3">
    <name type="scientific">Globodera pallida</name>
    <name type="common">Potato cyst nematode worm</name>
    <name type="synonym">Heterodera pallida</name>
    <dbReference type="NCBI Taxonomy" id="36090"/>
    <lineage>
        <taxon>Eukaryota</taxon>
        <taxon>Metazoa</taxon>
        <taxon>Ecdysozoa</taxon>
        <taxon>Nematoda</taxon>
        <taxon>Chromadorea</taxon>
        <taxon>Rhabditida</taxon>
        <taxon>Tylenchina</taxon>
        <taxon>Tylenchomorpha</taxon>
        <taxon>Tylenchoidea</taxon>
        <taxon>Heteroderidae</taxon>
        <taxon>Heteroderinae</taxon>
        <taxon>Globodera</taxon>
    </lineage>
</organism>
<evidence type="ECO:0000313" key="2">
    <source>
        <dbReference type="Proteomes" id="UP000050741"/>
    </source>
</evidence>